<keyword evidence="4" id="KW-1185">Reference proteome</keyword>
<dbReference type="Proteomes" id="UP000287447">
    <property type="component" value="Unassembled WGS sequence"/>
</dbReference>
<comment type="caution">
    <text evidence="3">The sequence shown here is derived from an EMBL/GenBank/DDBJ whole genome shotgun (WGS) entry which is preliminary data.</text>
</comment>
<dbReference type="AlphaFoldDB" id="A0A3S2Y3P9"/>
<dbReference type="SMART" id="SM00448">
    <property type="entry name" value="REC"/>
    <property type="match status" value="1"/>
</dbReference>
<evidence type="ECO:0000256" key="1">
    <source>
        <dbReference type="PROSITE-ProRule" id="PRU00169"/>
    </source>
</evidence>
<dbReference type="InterPro" id="IPR011006">
    <property type="entry name" value="CheY-like_superfamily"/>
</dbReference>
<dbReference type="PROSITE" id="PS50110">
    <property type="entry name" value="RESPONSE_REGULATORY"/>
    <property type="match status" value="1"/>
</dbReference>
<name>A0A3S2Y3P9_9PROT</name>
<reference evidence="4" key="1">
    <citation type="submission" date="2019-01" db="EMBL/GenBank/DDBJ databases">
        <title>Gri0909 isolated from a small marine red alga.</title>
        <authorList>
            <person name="Kim J."/>
            <person name="Jeong S.E."/>
            <person name="Jeon C.O."/>
        </authorList>
    </citation>
    <scope>NUCLEOTIDE SEQUENCE [LARGE SCALE GENOMIC DNA]</scope>
    <source>
        <strain evidence="4">Gri0909</strain>
    </source>
</reference>
<dbReference type="InterPro" id="IPR001789">
    <property type="entry name" value="Sig_transdc_resp-reg_receiver"/>
</dbReference>
<evidence type="ECO:0000313" key="3">
    <source>
        <dbReference type="EMBL" id="RVU36959.1"/>
    </source>
</evidence>
<protein>
    <submittedName>
        <fullName evidence="3">Response regulator</fullName>
    </submittedName>
</protein>
<dbReference type="PANTHER" id="PTHR44520:SF1">
    <property type="entry name" value="TWO-COMPONENT SYSTEM REGULATORY PROTEIN"/>
    <property type="match status" value="1"/>
</dbReference>
<dbReference type="CDD" id="cd17557">
    <property type="entry name" value="REC_Rcp-like"/>
    <property type="match status" value="1"/>
</dbReference>
<dbReference type="PANTHER" id="PTHR44520">
    <property type="entry name" value="RESPONSE REGULATOR RCP1-RELATED"/>
    <property type="match status" value="1"/>
</dbReference>
<dbReference type="EMBL" id="SADE01000002">
    <property type="protein sequence ID" value="RVU36959.1"/>
    <property type="molecule type" value="Genomic_DNA"/>
</dbReference>
<proteinExistence type="predicted"/>
<evidence type="ECO:0000259" key="2">
    <source>
        <dbReference type="PROSITE" id="PS50110"/>
    </source>
</evidence>
<sequence length="151" mass="16845">MAGVNLQPIIIVEDSDDDFEATERALKRDGPIANPLVRFDNGQDALDYMFNRPPYEDRAANPIPAIVLLDLNLPGVDGRQVLTELKNSEATQKIPVVIMTTSDDPRDVNSSYAKGANSYLRKPVALEDLFRTIQLFKEYWLSVAILPKVGE</sequence>
<feature type="modified residue" description="4-aspartylphosphate" evidence="1">
    <location>
        <position position="70"/>
    </location>
</feature>
<dbReference type="SUPFAM" id="SSF52172">
    <property type="entry name" value="CheY-like"/>
    <property type="match status" value="1"/>
</dbReference>
<accession>A0A3S2Y3P9</accession>
<dbReference type="Pfam" id="PF00072">
    <property type="entry name" value="Response_reg"/>
    <property type="match status" value="1"/>
</dbReference>
<evidence type="ECO:0000313" key="4">
    <source>
        <dbReference type="Proteomes" id="UP000287447"/>
    </source>
</evidence>
<organism evidence="3 4">
    <name type="scientific">Hwanghaeella grinnelliae</name>
    <dbReference type="NCBI Taxonomy" id="2500179"/>
    <lineage>
        <taxon>Bacteria</taxon>
        <taxon>Pseudomonadati</taxon>
        <taxon>Pseudomonadota</taxon>
        <taxon>Alphaproteobacteria</taxon>
        <taxon>Rhodospirillales</taxon>
        <taxon>Rhodospirillaceae</taxon>
        <taxon>Hwanghaeella</taxon>
    </lineage>
</organism>
<gene>
    <name evidence="3" type="ORF">EOI86_15525</name>
</gene>
<keyword evidence="1" id="KW-0597">Phosphoprotein</keyword>
<dbReference type="GO" id="GO:0000160">
    <property type="term" value="P:phosphorelay signal transduction system"/>
    <property type="evidence" value="ECO:0007669"/>
    <property type="project" value="InterPro"/>
</dbReference>
<dbReference type="OrthoDB" id="9793549at2"/>
<dbReference type="InterPro" id="IPR052893">
    <property type="entry name" value="TCS_response_regulator"/>
</dbReference>
<feature type="domain" description="Response regulatory" evidence="2">
    <location>
        <begin position="8"/>
        <end position="137"/>
    </location>
</feature>
<dbReference type="Gene3D" id="3.40.50.2300">
    <property type="match status" value="1"/>
</dbReference>